<dbReference type="GO" id="GO:0005524">
    <property type="term" value="F:ATP binding"/>
    <property type="evidence" value="ECO:0007669"/>
    <property type="project" value="UniProtKB-KW"/>
</dbReference>
<evidence type="ECO:0000256" key="3">
    <source>
        <dbReference type="SAM" id="MobiDB-lite"/>
    </source>
</evidence>
<comment type="caution">
    <text evidence="5">The sequence shown here is derived from an EMBL/GenBank/DDBJ whole genome shotgun (WGS) entry which is preliminary data.</text>
</comment>
<feature type="compositionally biased region" description="Low complexity" evidence="3">
    <location>
        <begin position="7"/>
        <end position="33"/>
    </location>
</feature>
<dbReference type="InterPro" id="IPR011006">
    <property type="entry name" value="CheY-like_superfamily"/>
</dbReference>
<dbReference type="GO" id="GO:0005829">
    <property type="term" value="C:cytosol"/>
    <property type="evidence" value="ECO:0007669"/>
    <property type="project" value="TreeGrafter"/>
</dbReference>
<dbReference type="PANTHER" id="PTHR43384">
    <property type="entry name" value="SEPTUM SITE-DETERMINING PROTEIN MIND HOMOLOG, CHLOROPLASTIC-RELATED"/>
    <property type="match status" value="1"/>
</dbReference>
<evidence type="ECO:0000256" key="2">
    <source>
        <dbReference type="ARBA" id="ARBA00022840"/>
    </source>
</evidence>
<dbReference type="PANTHER" id="PTHR43384:SF6">
    <property type="entry name" value="SEPTUM SITE-DETERMINING PROTEIN MIND HOMOLOG, CHLOROPLASTIC"/>
    <property type="match status" value="1"/>
</dbReference>
<feature type="region of interest" description="Disordered" evidence="3">
    <location>
        <begin position="430"/>
        <end position="472"/>
    </location>
</feature>
<evidence type="ECO:0000259" key="4">
    <source>
        <dbReference type="Pfam" id="PF13614"/>
    </source>
</evidence>
<dbReference type="Gene3D" id="3.40.50.2300">
    <property type="match status" value="1"/>
</dbReference>
<dbReference type="Gene3D" id="3.40.50.300">
    <property type="entry name" value="P-loop containing nucleotide triphosphate hydrolases"/>
    <property type="match status" value="1"/>
</dbReference>
<dbReference type="GO" id="GO:0051782">
    <property type="term" value="P:negative regulation of cell division"/>
    <property type="evidence" value="ECO:0007669"/>
    <property type="project" value="TreeGrafter"/>
</dbReference>
<proteinExistence type="predicted"/>
<keyword evidence="2" id="KW-0067">ATP-binding</keyword>
<reference evidence="5" key="1">
    <citation type="journal article" date="2020" name="mSystems">
        <title>Genome- and Community-Level Interaction Insights into Carbon Utilization and Element Cycling Functions of Hydrothermarchaeota in Hydrothermal Sediment.</title>
        <authorList>
            <person name="Zhou Z."/>
            <person name="Liu Y."/>
            <person name="Xu W."/>
            <person name="Pan J."/>
            <person name="Luo Z.H."/>
            <person name="Li M."/>
        </authorList>
    </citation>
    <scope>NUCLEOTIDE SEQUENCE [LARGE SCALE GENOMIC DNA]</scope>
    <source>
        <strain evidence="5">HyVt-489</strain>
    </source>
</reference>
<dbReference type="SUPFAM" id="SSF52540">
    <property type="entry name" value="P-loop containing nucleoside triphosphate hydrolases"/>
    <property type="match status" value="1"/>
</dbReference>
<feature type="region of interest" description="Disordered" evidence="3">
    <location>
        <begin position="1"/>
        <end position="33"/>
    </location>
</feature>
<dbReference type="GO" id="GO:0009898">
    <property type="term" value="C:cytoplasmic side of plasma membrane"/>
    <property type="evidence" value="ECO:0007669"/>
    <property type="project" value="TreeGrafter"/>
</dbReference>
<protein>
    <recommendedName>
        <fullName evidence="4">AAA domain-containing protein</fullName>
    </recommendedName>
</protein>
<dbReference type="InterPro" id="IPR050625">
    <property type="entry name" value="ParA/MinD_ATPase"/>
</dbReference>
<dbReference type="InterPro" id="IPR027417">
    <property type="entry name" value="P-loop_NTPase"/>
</dbReference>
<dbReference type="EMBL" id="DRMN01000101">
    <property type="protein sequence ID" value="HFB54571.1"/>
    <property type="molecule type" value="Genomic_DNA"/>
</dbReference>
<evidence type="ECO:0000313" key="5">
    <source>
        <dbReference type="EMBL" id="HFB54571.1"/>
    </source>
</evidence>
<feature type="compositionally biased region" description="Basic and acidic residues" evidence="3">
    <location>
        <begin position="449"/>
        <end position="459"/>
    </location>
</feature>
<dbReference type="AlphaFoldDB" id="A0A7C3FZ94"/>
<organism evidence="5">
    <name type="scientific">Hellea balneolensis</name>
    <dbReference type="NCBI Taxonomy" id="287478"/>
    <lineage>
        <taxon>Bacteria</taxon>
        <taxon>Pseudomonadati</taxon>
        <taxon>Pseudomonadota</taxon>
        <taxon>Alphaproteobacteria</taxon>
        <taxon>Maricaulales</taxon>
        <taxon>Robiginitomaculaceae</taxon>
        <taxon>Hellea</taxon>
    </lineage>
</organism>
<dbReference type="Proteomes" id="UP000886042">
    <property type="component" value="Unassembled WGS sequence"/>
</dbReference>
<dbReference type="InterPro" id="IPR025669">
    <property type="entry name" value="AAA_dom"/>
</dbReference>
<feature type="compositionally biased region" description="Basic residues" evidence="3">
    <location>
        <begin position="434"/>
        <end position="448"/>
    </location>
</feature>
<sequence length="472" mass="51206">MPPQQGQPHQAMPHQAMPPQQQAASAGMPPASPQMMHVPVVETHKEGGEKALPRIAIHAFCERPDSAGALQATTQDWRMARANLKIYMGGIAAAIEYYKNESTPSLIIFESSLRAPDLFEQLDKLASVCDSGTKVVMMGATNDIRLYRELMDKGLSDYIVPPFQPLSLIRSISELFADPDKPFVGRVVAFFGAKGGVGSSTLAHNIAWGLANGMGQETALVDLDSSWGTTGLDFHFDNVQGLEEALADHERLDETLLDRIMVRHSEKLSILPAAASLGTPAPSSAESYEALVSGVRSLSPLTILDMPHVWTEWSCDMIKRADEIVITATPDLANLRNAKNLVDYLKAARPNDAAPLLIVNKTGVPKTAEIPVKDFAAAIGIQPAVVLPYEPIVYTEASNEGKMLSEISAAAQTFDGIMYLAHRLRTGSFPSPVSRKKGKLKKLAKKQKGGKDDNPEQGKAKSSLFSKMKKRK</sequence>
<name>A0A7C3FZ94_9PROT</name>
<gene>
    <name evidence="5" type="ORF">ENJ46_01495</name>
</gene>
<feature type="domain" description="AAA" evidence="4">
    <location>
        <begin position="186"/>
        <end position="278"/>
    </location>
</feature>
<dbReference type="Pfam" id="PF13614">
    <property type="entry name" value="AAA_31"/>
    <property type="match status" value="1"/>
</dbReference>
<dbReference type="GO" id="GO:0016887">
    <property type="term" value="F:ATP hydrolysis activity"/>
    <property type="evidence" value="ECO:0007669"/>
    <property type="project" value="TreeGrafter"/>
</dbReference>
<evidence type="ECO:0000256" key="1">
    <source>
        <dbReference type="ARBA" id="ARBA00022741"/>
    </source>
</evidence>
<accession>A0A7C3FZ94</accession>
<keyword evidence="1" id="KW-0547">Nucleotide-binding</keyword>
<dbReference type="SUPFAM" id="SSF52172">
    <property type="entry name" value="CheY-like"/>
    <property type="match status" value="1"/>
</dbReference>